<organism evidence="1 2">
    <name type="scientific">Actinokineospora auranticolor</name>
    <dbReference type="NCBI Taxonomy" id="155976"/>
    <lineage>
        <taxon>Bacteria</taxon>
        <taxon>Bacillati</taxon>
        <taxon>Actinomycetota</taxon>
        <taxon>Actinomycetes</taxon>
        <taxon>Pseudonocardiales</taxon>
        <taxon>Pseudonocardiaceae</taxon>
        <taxon>Actinokineospora</taxon>
    </lineage>
</organism>
<dbReference type="EMBL" id="PTIX01000002">
    <property type="protein sequence ID" value="PPK70414.1"/>
    <property type="molecule type" value="Genomic_DNA"/>
</dbReference>
<dbReference type="RefSeq" id="WP_146107934.1">
    <property type="nucleotide sequence ID" value="NZ_CP154825.1"/>
</dbReference>
<proteinExistence type="predicted"/>
<dbReference type="OrthoDB" id="3691565at2"/>
<comment type="caution">
    <text evidence="1">The sequence shown here is derived from an EMBL/GenBank/DDBJ whole genome shotgun (WGS) entry which is preliminary data.</text>
</comment>
<reference evidence="1 2" key="1">
    <citation type="submission" date="2018-02" db="EMBL/GenBank/DDBJ databases">
        <title>Genomic Encyclopedia of Archaeal and Bacterial Type Strains, Phase II (KMG-II): from individual species to whole genera.</title>
        <authorList>
            <person name="Goeker M."/>
        </authorList>
    </citation>
    <scope>NUCLEOTIDE SEQUENCE [LARGE SCALE GENOMIC DNA]</scope>
    <source>
        <strain evidence="1 2">YU 961-1</strain>
    </source>
</reference>
<accession>A0A2S6GYV5</accession>
<dbReference type="Proteomes" id="UP000239203">
    <property type="component" value="Unassembled WGS sequence"/>
</dbReference>
<protein>
    <submittedName>
        <fullName evidence="1">Uncharacterized protein</fullName>
    </submittedName>
</protein>
<gene>
    <name evidence="1" type="ORF">CLV40_102329</name>
</gene>
<dbReference type="AlphaFoldDB" id="A0A2S6GYV5"/>
<name>A0A2S6GYV5_9PSEU</name>
<keyword evidence="2" id="KW-1185">Reference proteome</keyword>
<evidence type="ECO:0000313" key="2">
    <source>
        <dbReference type="Proteomes" id="UP000239203"/>
    </source>
</evidence>
<sequence length="165" mass="17598">MSGDELADRYARLRRAAAALLEVTAAAEVSVVHRRKLDRLAAALAESEAADTTTRELVDPTLHLLCSRDYQGGTPDGAPRPFAGEAQSIRDSLALDDATEEPPGEWPNVWDPTLTEVQAMVVGTLLRELAARLVATGDPGGRELAVVVGELADEVLEPTFVGAQR</sequence>
<evidence type="ECO:0000313" key="1">
    <source>
        <dbReference type="EMBL" id="PPK70414.1"/>
    </source>
</evidence>